<dbReference type="GO" id="GO:0003735">
    <property type="term" value="F:structural constituent of ribosome"/>
    <property type="evidence" value="ECO:0007669"/>
    <property type="project" value="UniProtKB-UniRule"/>
</dbReference>
<keyword evidence="2 6" id="KW-0699">rRNA-binding</keyword>
<evidence type="ECO:0000256" key="3">
    <source>
        <dbReference type="ARBA" id="ARBA00022884"/>
    </source>
</evidence>
<comment type="caution">
    <text evidence="8">The sequence shown here is derived from an EMBL/GenBank/DDBJ whole genome shotgun (WGS) entry which is preliminary data.</text>
</comment>
<dbReference type="NCBIfam" id="TIGR03635">
    <property type="entry name" value="uS17_bact"/>
    <property type="match status" value="1"/>
</dbReference>
<dbReference type="Pfam" id="PF00366">
    <property type="entry name" value="Ribosomal_S17"/>
    <property type="match status" value="1"/>
</dbReference>
<dbReference type="STRING" id="1802164.A3H51_01950"/>
<keyword evidence="3 6" id="KW-0694">RNA-binding</keyword>
<dbReference type="CDD" id="cd00364">
    <property type="entry name" value="Ribosomal_uS17"/>
    <property type="match status" value="1"/>
</dbReference>
<dbReference type="PANTHER" id="PTHR10744:SF1">
    <property type="entry name" value="SMALL RIBOSOMAL SUBUNIT PROTEIN US17M"/>
    <property type="match status" value="1"/>
</dbReference>
<evidence type="ECO:0000313" key="8">
    <source>
        <dbReference type="EMBL" id="OGZ61580.1"/>
    </source>
</evidence>
<dbReference type="PROSITE" id="PS00056">
    <property type="entry name" value="RIBOSOMAL_S17"/>
    <property type="match status" value="1"/>
</dbReference>
<comment type="function">
    <text evidence="6">One of the primary rRNA binding proteins, it binds specifically to the 5'-end of 16S ribosomal RNA.</text>
</comment>
<dbReference type="InterPro" id="IPR000266">
    <property type="entry name" value="Ribosomal_uS17"/>
</dbReference>
<accession>A0A1G2HH38</accession>
<evidence type="ECO:0000256" key="5">
    <source>
        <dbReference type="ARBA" id="ARBA00023274"/>
    </source>
</evidence>
<evidence type="ECO:0000256" key="2">
    <source>
        <dbReference type="ARBA" id="ARBA00022730"/>
    </source>
</evidence>
<sequence>MNSKITKPKKLKGIVASNKMQKTLVVVVNRLVEHPKYKKRIKISKRYKAHYDSGEFKEGDRVVIEETRPLSKDKRWRVVQE</sequence>
<dbReference type="GO" id="GO:0022627">
    <property type="term" value="C:cytosolic small ribosomal subunit"/>
    <property type="evidence" value="ECO:0007669"/>
    <property type="project" value="UniProtKB-UniRule"/>
</dbReference>
<comment type="similarity">
    <text evidence="1 6 7">Belongs to the universal ribosomal protein uS17 family.</text>
</comment>
<dbReference type="GO" id="GO:0019843">
    <property type="term" value="F:rRNA binding"/>
    <property type="evidence" value="ECO:0007669"/>
    <property type="project" value="UniProtKB-UniRule"/>
</dbReference>
<dbReference type="EMBL" id="MHOJ01000040">
    <property type="protein sequence ID" value="OGZ61580.1"/>
    <property type="molecule type" value="Genomic_DNA"/>
</dbReference>
<evidence type="ECO:0000256" key="4">
    <source>
        <dbReference type="ARBA" id="ARBA00022980"/>
    </source>
</evidence>
<gene>
    <name evidence="6" type="primary">rpsQ</name>
    <name evidence="8" type="ORF">A3H51_01950</name>
</gene>
<name>A0A1G2HH38_9BACT</name>
<evidence type="ECO:0000313" key="9">
    <source>
        <dbReference type="Proteomes" id="UP000178509"/>
    </source>
</evidence>
<keyword evidence="5 6" id="KW-0687">Ribonucleoprotein</keyword>
<protein>
    <recommendedName>
        <fullName evidence="6">Small ribosomal subunit protein uS17</fullName>
    </recommendedName>
</protein>
<evidence type="ECO:0000256" key="6">
    <source>
        <dbReference type="HAMAP-Rule" id="MF_01345"/>
    </source>
</evidence>
<dbReference type="Proteomes" id="UP000178509">
    <property type="component" value="Unassembled WGS sequence"/>
</dbReference>
<dbReference type="SUPFAM" id="SSF50249">
    <property type="entry name" value="Nucleic acid-binding proteins"/>
    <property type="match status" value="1"/>
</dbReference>
<keyword evidence="4 6" id="KW-0689">Ribosomal protein</keyword>
<organism evidence="8 9">
    <name type="scientific">Candidatus Spechtbacteria bacterium RIFCSPLOWO2_02_FULL_38_8</name>
    <dbReference type="NCBI Taxonomy" id="1802164"/>
    <lineage>
        <taxon>Bacteria</taxon>
        <taxon>Candidatus Spechtiibacteriota</taxon>
    </lineage>
</organism>
<dbReference type="GO" id="GO:0006412">
    <property type="term" value="P:translation"/>
    <property type="evidence" value="ECO:0007669"/>
    <property type="project" value="UniProtKB-UniRule"/>
</dbReference>
<dbReference type="PANTHER" id="PTHR10744">
    <property type="entry name" value="40S RIBOSOMAL PROTEIN S11 FAMILY MEMBER"/>
    <property type="match status" value="1"/>
</dbReference>
<dbReference type="HAMAP" id="MF_01345_B">
    <property type="entry name" value="Ribosomal_uS17_B"/>
    <property type="match status" value="1"/>
</dbReference>
<dbReference type="InterPro" id="IPR012340">
    <property type="entry name" value="NA-bd_OB-fold"/>
</dbReference>
<evidence type="ECO:0000256" key="1">
    <source>
        <dbReference type="ARBA" id="ARBA00010254"/>
    </source>
</evidence>
<dbReference type="AlphaFoldDB" id="A0A1G2HH38"/>
<dbReference type="InterPro" id="IPR019979">
    <property type="entry name" value="Ribosomal_uS17_CS"/>
</dbReference>
<dbReference type="InterPro" id="IPR019984">
    <property type="entry name" value="Ribosomal_uS17_bact/chlr"/>
</dbReference>
<dbReference type="Gene3D" id="2.40.50.140">
    <property type="entry name" value="Nucleic acid-binding proteins"/>
    <property type="match status" value="1"/>
</dbReference>
<comment type="subunit">
    <text evidence="6">Part of the 30S ribosomal subunit.</text>
</comment>
<reference evidence="8 9" key="1">
    <citation type="journal article" date="2016" name="Nat. Commun.">
        <title>Thousands of microbial genomes shed light on interconnected biogeochemical processes in an aquifer system.</title>
        <authorList>
            <person name="Anantharaman K."/>
            <person name="Brown C.T."/>
            <person name="Hug L.A."/>
            <person name="Sharon I."/>
            <person name="Castelle C.J."/>
            <person name="Probst A.J."/>
            <person name="Thomas B.C."/>
            <person name="Singh A."/>
            <person name="Wilkins M.J."/>
            <person name="Karaoz U."/>
            <person name="Brodie E.L."/>
            <person name="Williams K.H."/>
            <person name="Hubbard S.S."/>
            <person name="Banfield J.F."/>
        </authorList>
    </citation>
    <scope>NUCLEOTIDE SEQUENCE [LARGE SCALE GENOMIC DNA]</scope>
</reference>
<evidence type="ECO:0000256" key="7">
    <source>
        <dbReference type="RuleBase" id="RU003872"/>
    </source>
</evidence>
<dbReference type="NCBIfam" id="NF004123">
    <property type="entry name" value="PRK05610.1"/>
    <property type="match status" value="1"/>
</dbReference>
<dbReference type="PRINTS" id="PR00973">
    <property type="entry name" value="RIBOSOMALS17"/>
</dbReference>
<proteinExistence type="inferred from homology"/>